<gene>
    <name evidence="1" type="ORF">FE251_03760</name>
</gene>
<organism evidence="1 2">
    <name type="scientific">Georgenia wutianyii</name>
    <dbReference type="NCBI Taxonomy" id="2585135"/>
    <lineage>
        <taxon>Bacteria</taxon>
        <taxon>Bacillati</taxon>
        <taxon>Actinomycetota</taxon>
        <taxon>Actinomycetes</taxon>
        <taxon>Micrococcales</taxon>
        <taxon>Bogoriellaceae</taxon>
        <taxon>Georgenia</taxon>
    </lineage>
</organism>
<sequence length="74" mass="7606">MLANTVDYPGAPAHPVIWPAGTSWQADPAAVVLADGQVVELGTEVRGGGGYLPYDGVKDECGTRSGRRVGQLPG</sequence>
<protein>
    <recommendedName>
        <fullName evidence="3">Amidohydrolase family protein</fullName>
    </recommendedName>
</protein>
<dbReference type="Proteomes" id="UP000313948">
    <property type="component" value="Chromosome"/>
</dbReference>
<name>A0ABX5VML3_9MICO</name>
<evidence type="ECO:0000313" key="1">
    <source>
        <dbReference type="EMBL" id="QDB78593.1"/>
    </source>
</evidence>
<reference evidence="1 2" key="1">
    <citation type="submission" date="2019-05" db="EMBL/GenBank/DDBJ databases">
        <title>Georgenia *** sp. nov., and Georgenia *** sp. nov., isolated from the intestinal contents of plateau pika (Ochotona curzoniae) in the Qinghai-Tibet plateau of China.</title>
        <authorList>
            <person name="Tian Z."/>
        </authorList>
    </citation>
    <scope>NUCLEOTIDE SEQUENCE [LARGE SCALE GENOMIC DNA]</scope>
    <source>
        <strain evidence="1 2">Z294</strain>
    </source>
</reference>
<dbReference type="RefSeq" id="WP_139947940.1">
    <property type="nucleotide sequence ID" value="NZ_CP040899.1"/>
</dbReference>
<accession>A0ABX5VML3</accession>
<evidence type="ECO:0000313" key="2">
    <source>
        <dbReference type="Proteomes" id="UP000313948"/>
    </source>
</evidence>
<keyword evidence="2" id="KW-1185">Reference proteome</keyword>
<evidence type="ECO:0008006" key="3">
    <source>
        <dbReference type="Google" id="ProtNLM"/>
    </source>
</evidence>
<proteinExistence type="predicted"/>
<dbReference type="EMBL" id="CP040899">
    <property type="protein sequence ID" value="QDB78593.1"/>
    <property type="molecule type" value="Genomic_DNA"/>
</dbReference>